<reference evidence="2" key="1">
    <citation type="submission" date="2023-02" db="EMBL/GenBank/DDBJ databases">
        <title>Colletotrichum kahawae CIFC_Que2 genome sequencing and assembly.</title>
        <authorList>
            <person name="Baroncelli R."/>
        </authorList>
    </citation>
    <scope>NUCLEOTIDE SEQUENCE</scope>
    <source>
        <strain evidence="2">CIFC_Que2</strain>
    </source>
</reference>
<evidence type="ECO:0000256" key="1">
    <source>
        <dbReference type="SAM" id="MobiDB-lite"/>
    </source>
</evidence>
<feature type="region of interest" description="Disordered" evidence="1">
    <location>
        <begin position="415"/>
        <end position="437"/>
    </location>
</feature>
<dbReference type="Proteomes" id="UP001281614">
    <property type="component" value="Unassembled WGS sequence"/>
</dbReference>
<comment type="caution">
    <text evidence="2">The sequence shown here is derived from an EMBL/GenBank/DDBJ whole genome shotgun (WGS) entry which is preliminary data.</text>
</comment>
<accession>A0AAE0CX04</accession>
<sequence length="437" mass="47423">MSAPVDLEPELYSICNRLDCDFDAISSLLDKDVSFRDKFTAVISRYIDQPRTASAIEPDPEQTQAVTAIPPYECDSEAGSGSDGNVPSRLPAASAEASPRALGGASPKRKFVDAHSGGAPTKRVKDSKGGRIPTIVAKMEKIGSPETLERLWASCRASRARVQSIVGGMRQMLPVEPERDMDGPSVLRRLDSLKEQAAEASSCVHFSIAIKRFRHVQMVHLYNRARGLDETMGGGAERGNASRSLVDQFAERLFPSDSTAVKQAGRGGAKLKRQPLKSAFNGWLTLGNKLTTLVARYGCGVLLLLPGNLRNEDIRRLREDDFLALLDRLDARLRLKDISQALTELLVSLATWDVLPEARIGLEACVSVSQVRNLASESMFLESLLSWCAGPAADPDHALSPQSICHSAIEQHESTGNVNNTCPTPTNLVTFSEPSDS</sequence>
<dbReference type="EMBL" id="VYYT01000877">
    <property type="protein sequence ID" value="KAK2728626.1"/>
    <property type="molecule type" value="Genomic_DNA"/>
</dbReference>
<dbReference type="AlphaFoldDB" id="A0AAE0CX04"/>
<feature type="region of interest" description="Disordered" evidence="1">
    <location>
        <begin position="72"/>
        <end position="129"/>
    </location>
</feature>
<keyword evidence="3" id="KW-1185">Reference proteome</keyword>
<gene>
    <name evidence="2" type="ORF">CKAH01_10756</name>
</gene>
<organism evidence="2 3">
    <name type="scientific">Colletotrichum kahawae</name>
    <name type="common">Coffee berry disease fungus</name>
    <dbReference type="NCBI Taxonomy" id="34407"/>
    <lineage>
        <taxon>Eukaryota</taxon>
        <taxon>Fungi</taxon>
        <taxon>Dikarya</taxon>
        <taxon>Ascomycota</taxon>
        <taxon>Pezizomycotina</taxon>
        <taxon>Sordariomycetes</taxon>
        <taxon>Hypocreomycetidae</taxon>
        <taxon>Glomerellales</taxon>
        <taxon>Glomerellaceae</taxon>
        <taxon>Colletotrichum</taxon>
        <taxon>Colletotrichum gloeosporioides species complex</taxon>
    </lineage>
</organism>
<protein>
    <submittedName>
        <fullName evidence="2">Uncharacterized protein</fullName>
    </submittedName>
</protein>
<proteinExistence type="predicted"/>
<evidence type="ECO:0000313" key="3">
    <source>
        <dbReference type="Proteomes" id="UP001281614"/>
    </source>
</evidence>
<evidence type="ECO:0000313" key="2">
    <source>
        <dbReference type="EMBL" id="KAK2728626.1"/>
    </source>
</evidence>
<name>A0AAE0CX04_COLKA</name>